<dbReference type="SMART" id="SM00729">
    <property type="entry name" value="Elp3"/>
    <property type="match status" value="1"/>
</dbReference>
<dbReference type="GO" id="GO:0003824">
    <property type="term" value="F:catalytic activity"/>
    <property type="evidence" value="ECO:0007669"/>
    <property type="project" value="InterPro"/>
</dbReference>
<name>A0A2H0BIZ7_9BACT</name>
<dbReference type="SFLD" id="SFLDG01082">
    <property type="entry name" value="B12-binding_domain_containing"/>
    <property type="match status" value="1"/>
</dbReference>
<dbReference type="PANTHER" id="PTHR43409:SF7">
    <property type="entry name" value="BLL1977 PROTEIN"/>
    <property type="match status" value="1"/>
</dbReference>
<dbReference type="Proteomes" id="UP000229847">
    <property type="component" value="Unassembled WGS sequence"/>
</dbReference>
<dbReference type="Pfam" id="PF04055">
    <property type="entry name" value="Radical_SAM"/>
    <property type="match status" value="1"/>
</dbReference>
<evidence type="ECO:0000256" key="2">
    <source>
        <dbReference type="ARBA" id="ARBA00022603"/>
    </source>
</evidence>
<keyword evidence="3" id="KW-0808">Transferase</keyword>
<evidence type="ECO:0000256" key="4">
    <source>
        <dbReference type="ARBA" id="ARBA00022691"/>
    </source>
</evidence>
<feature type="domain" description="Radical SAM core" evidence="9">
    <location>
        <begin position="176"/>
        <end position="411"/>
    </location>
</feature>
<dbReference type="SFLD" id="SFLDG01123">
    <property type="entry name" value="methyltransferase_(Class_B)"/>
    <property type="match status" value="1"/>
</dbReference>
<evidence type="ECO:0000259" key="8">
    <source>
        <dbReference type="PROSITE" id="PS51332"/>
    </source>
</evidence>
<dbReference type="SUPFAM" id="SSF102114">
    <property type="entry name" value="Radical SAM enzymes"/>
    <property type="match status" value="1"/>
</dbReference>
<dbReference type="InterPro" id="IPR051198">
    <property type="entry name" value="BchE-like"/>
</dbReference>
<evidence type="ECO:0000256" key="1">
    <source>
        <dbReference type="ARBA" id="ARBA00001966"/>
    </source>
</evidence>
<keyword evidence="4" id="KW-0949">S-adenosyl-L-methionine</keyword>
<comment type="cofactor">
    <cofactor evidence="1">
        <name>[4Fe-4S] cluster</name>
        <dbReference type="ChEBI" id="CHEBI:49883"/>
    </cofactor>
</comment>
<evidence type="ECO:0000313" key="10">
    <source>
        <dbReference type="EMBL" id="PIP57666.1"/>
    </source>
</evidence>
<dbReference type="InterPro" id="IPR007197">
    <property type="entry name" value="rSAM"/>
</dbReference>
<reference evidence="10 11" key="1">
    <citation type="submission" date="2017-09" db="EMBL/GenBank/DDBJ databases">
        <title>Depth-based differentiation of microbial function through sediment-hosted aquifers and enrichment of novel symbionts in the deep terrestrial subsurface.</title>
        <authorList>
            <person name="Probst A.J."/>
            <person name="Ladd B."/>
            <person name="Jarett J.K."/>
            <person name="Geller-Mcgrath D.E."/>
            <person name="Sieber C.M."/>
            <person name="Emerson J.B."/>
            <person name="Anantharaman K."/>
            <person name="Thomas B.C."/>
            <person name="Malmstrom R."/>
            <person name="Stieglmeier M."/>
            <person name="Klingl A."/>
            <person name="Woyke T."/>
            <person name="Ryan C.M."/>
            <person name="Banfield J.F."/>
        </authorList>
    </citation>
    <scope>NUCLEOTIDE SEQUENCE [LARGE SCALE GENOMIC DNA]</scope>
    <source>
        <strain evidence="10">CG22_combo_CG10-13_8_21_14_all_39_10</strain>
    </source>
</reference>
<dbReference type="EMBL" id="PCSW01000057">
    <property type="protein sequence ID" value="PIP57666.1"/>
    <property type="molecule type" value="Genomic_DNA"/>
</dbReference>
<dbReference type="InterPro" id="IPR058240">
    <property type="entry name" value="rSAM_sf"/>
</dbReference>
<dbReference type="PROSITE" id="PS51332">
    <property type="entry name" value="B12_BINDING"/>
    <property type="match status" value="1"/>
</dbReference>
<gene>
    <name evidence="10" type="ORF">COX03_01885</name>
</gene>
<dbReference type="InterPro" id="IPR023404">
    <property type="entry name" value="rSAM_horseshoe"/>
</dbReference>
<evidence type="ECO:0000313" key="11">
    <source>
        <dbReference type="Proteomes" id="UP000229847"/>
    </source>
</evidence>
<dbReference type="AlphaFoldDB" id="A0A2H0BIZ7"/>
<protein>
    <submittedName>
        <fullName evidence="10">Radical SAM protein</fullName>
    </submittedName>
</protein>
<evidence type="ECO:0000256" key="7">
    <source>
        <dbReference type="ARBA" id="ARBA00023014"/>
    </source>
</evidence>
<evidence type="ECO:0000256" key="3">
    <source>
        <dbReference type="ARBA" id="ARBA00022679"/>
    </source>
</evidence>
<dbReference type="Gene3D" id="3.40.50.280">
    <property type="entry name" value="Cobalamin-binding domain"/>
    <property type="match status" value="1"/>
</dbReference>
<proteinExistence type="predicted"/>
<keyword evidence="2" id="KW-0489">Methyltransferase</keyword>
<dbReference type="PANTHER" id="PTHR43409">
    <property type="entry name" value="ANAEROBIC MAGNESIUM-PROTOPORPHYRIN IX MONOMETHYL ESTER CYCLASE-RELATED"/>
    <property type="match status" value="1"/>
</dbReference>
<dbReference type="PROSITE" id="PS51918">
    <property type="entry name" value="RADICAL_SAM"/>
    <property type="match status" value="1"/>
</dbReference>
<evidence type="ECO:0000256" key="5">
    <source>
        <dbReference type="ARBA" id="ARBA00022723"/>
    </source>
</evidence>
<dbReference type="SFLD" id="SFLDS00029">
    <property type="entry name" value="Radical_SAM"/>
    <property type="match status" value="1"/>
</dbReference>
<evidence type="ECO:0000256" key="6">
    <source>
        <dbReference type="ARBA" id="ARBA00023004"/>
    </source>
</evidence>
<accession>A0A2H0BIZ7</accession>
<dbReference type="InterPro" id="IPR036724">
    <property type="entry name" value="Cobalamin-bd_sf"/>
</dbReference>
<keyword evidence="5" id="KW-0479">Metal-binding</keyword>
<dbReference type="Pfam" id="PF02310">
    <property type="entry name" value="B12-binding"/>
    <property type="match status" value="1"/>
</dbReference>
<evidence type="ECO:0000259" key="9">
    <source>
        <dbReference type="PROSITE" id="PS51918"/>
    </source>
</evidence>
<keyword evidence="7" id="KW-0411">Iron-sulfur</keyword>
<dbReference type="InterPro" id="IPR006158">
    <property type="entry name" value="Cobalamin-bd"/>
</dbReference>
<dbReference type="InterPro" id="IPR034466">
    <property type="entry name" value="Methyltransferase_Class_B"/>
</dbReference>
<feature type="domain" description="B12-binding" evidence="8">
    <location>
        <begin position="1"/>
        <end position="135"/>
    </location>
</feature>
<keyword evidence="6" id="KW-0408">Iron</keyword>
<organism evidence="10 11">
    <name type="scientific">Candidatus Woesebacteria bacterium CG22_combo_CG10-13_8_21_14_all_39_10</name>
    <dbReference type="NCBI Taxonomy" id="1975059"/>
    <lineage>
        <taxon>Bacteria</taxon>
        <taxon>Candidatus Woeseibacteriota</taxon>
    </lineage>
</organism>
<dbReference type="SUPFAM" id="SSF52242">
    <property type="entry name" value="Cobalamin (vitamin B12)-binding domain"/>
    <property type="match status" value="1"/>
</dbReference>
<comment type="caution">
    <text evidence="10">The sequence shown here is derived from an EMBL/GenBank/DDBJ whole genome shotgun (WGS) entry which is preliminary data.</text>
</comment>
<dbReference type="Gene3D" id="3.80.30.20">
    <property type="entry name" value="tm_1862 like domain"/>
    <property type="match status" value="1"/>
</dbReference>
<dbReference type="CDD" id="cd02068">
    <property type="entry name" value="radical_SAM_B12_BD"/>
    <property type="match status" value="1"/>
</dbReference>
<sequence>MTLATPPPITHRTAEENLGLGYLASALRENGQSVQIVDGWLNGLSSHDLASEILKNPPKTFLGFSCYRSNMERTMEVANLVRQSGLDVPLVVGGYGPTFESEEFLKAGFDIVVRGEAEETILDLFSYFTKGTPALPQIQGISYMDNGEVRHNPTRPLKLNIDEISFPSRETMDITIKRRSAVHIASARGCQAHCVFCSIVAFQKLSEGPQWRQRSIKNFVDELDILNKQGSKYFKVIDDSFIEPPRDKAWCTSLADEIQGRGLNIRLRSSIRADRVTDGVIRELKRAGFFAFSCGIENASDSALKRMGKSANSEQNKQALEIFKKYGIYVQAGHILFDHGTTMQELEENYDFMRKYVWTISKGTFTEMYAADGTPFTKLLANKKLLKEDDKGLGNNTYEVQDSEARKVYKAMKLWHKSHIRTYDMTIDAISAPKALEPAELELFHPLCIELREKDLDFMREALDLVEEGLTEAQVVEYTQAKIDSSKTWYVDFEKKVLGAYEKTGLVYDADENPFIN</sequence>
<dbReference type="GO" id="GO:0046872">
    <property type="term" value="F:metal ion binding"/>
    <property type="evidence" value="ECO:0007669"/>
    <property type="project" value="UniProtKB-KW"/>
</dbReference>
<dbReference type="GO" id="GO:0031419">
    <property type="term" value="F:cobalamin binding"/>
    <property type="evidence" value="ECO:0007669"/>
    <property type="project" value="InterPro"/>
</dbReference>
<dbReference type="InterPro" id="IPR006638">
    <property type="entry name" value="Elp3/MiaA/NifB-like_rSAM"/>
</dbReference>
<dbReference type="GO" id="GO:0051539">
    <property type="term" value="F:4 iron, 4 sulfur cluster binding"/>
    <property type="evidence" value="ECO:0007669"/>
    <property type="project" value="UniProtKB-KW"/>
</dbReference>